<evidence type="ECO:0000313" key="1">
    <source>
        <dbReference type="EMBL" id="TCS41302.1"/>
    </source>
</evidence>
<gene>
    <name evidence="1" type="ORF">BCF53_10633</name>
</gene>
<evidence type="ECO:0000313" key="2">
    <source>
        <dbReference type="Proteomes" id="UP000295793"/>
    </source>
</evidence>
<organism evidence="1 2">
    <name type="scientific">Reinekea marinisedimentorum</name>
    <dbReference type="NCBI Taxonomy" id="230495"/>
    <lineage>
        <taxon>Bacteria</taxon>
        <taxon>Pseudomonadati</taxon>
        <taxon>Pseudomonadota</taxon>
        <taxon>Gammaproteobacteria</taxon>
        <taxon>Oceanospirillales</taxon>
        <taxon>Saccharospirillaceae</taxon>
        <taxon>Reinekea</taxon>
    </lineage>
</organism>
<proteinExistence type="predicted"/>
<name>A0A4R3I7W2_9GAMM</name>
<reference evidence="1 2" key="1">
    <citation type="submission" date="2019-03" db="EMBL/GenBank/DDBJ databases">
        <title>Genomic Encyclopedia of Archaeal and Bacterial Type Strains, Phase II (KMG-II): from individual species to whole genera.</title>
        <authorList>
            <person name="Goeker M."/>
        </authorList>
    </citation>
    <scope>NUCLEOTIDE SEQUENCE [LARGE SCALE GENOMIC DNA]</scope>
    <source>
        <strain evidence="1 2">DSM 15388</strain>
    </source>
</reference>
<dbReference type="RefSeq" id="WP_132701277.1">
    <property type="nucleotide sequence ID" value="NZ_SLZR01000006.1"/>
</dbReference>
<dbReference type="EMBL" id="SLZR01000006">
    <property type="protein sequence ID" value="TCS41302.1"/>
    <property type="molecule type" value="Genomic_DNA"/>
</dbReference>
<keyword evidence="2" id="KW-1185">Reference proteome</keyword>
<comment type="caution">
    <text evidence="1">The sequence shown here is derived from an EMBL/GenBank/DDBJ whole genome shotgun (WGS) entry which is preliminary data.</text>
</comment>
<accession>A0A4R3I7W2</accession>
<protein>
    <submittedName>
        <fullName evidence="1">Uncharacterized protein</fullName>
    </submittedName>
</protein>
<dbReference type="AlphaFoldDB" id="A0A4R3I7W2"/>
<sequence>MEKSAKNIVQLNAQPESDHSVSFLAEVTRVNSGVAVEVSYQRQAIKVDYCVHGNRELKEGDLVLVQKVSQQTIVTHRLPNRDEPAEPQLTFDGEQWVLCSQSAMKLKVGRSVLTIQPSGDIAIEGRDLLSEATGTNRLLGTRIELN</sequence>
<dbReference type="Proteomes" id="UP000295793">
    <property type="component" value="Unassembled WGS sequence"/>
</dbReference>